<evidence type="ECO:0000313" key="7">
    <source>
        <dbReference type="EMBL" id="KAK4751137.1"/>
    </source>
</evidence>
<evidence type="ECO:0000256" key="4">
    <source>
        <dbReference type="ARBA" id="ARBA00023163"/>
    </source>
</evidence>
<name>A0AAN7JP40_9MYRT</name>
<dbReference type="EMBL" id="JAXIOK010000017">
    <property type="protein sequence ID" value="KAK4751137.1"/>
    <property type="molecule type" value="Genomic_DNA"/>
</dbReference>
<dbReference type="AlphaFoldDB" id="A0AAN7JP40"/>
<dbReference type="PANTHER" id="PTHR11969">
    <property type="entry name" value="MAX DIMERIZATION, MAD"/>
    <property type="match status" value="1"/>
</dbReference>
<dbReference type="PANTHER" id="PTHR11969:SF54">
    <property type="entry name" value="MAD-LIKE PROTEIN 1"/>
    <property type="match status" value="1"/>
</dbReference>
<keyword evidence="4" id="KW-0804">Transcription</keyword>
<dbReference type="Pfam" id="PF22754">
    <property type="entry name" value="bHLH-TF_ACT-like_plant"/>
    <property type="match status" value="1"/>
</dbReference>
<keyword evidence="3" id="KW-0238">DNA-binding</keyword>
<gene>
    <name evidence="7" type="ORF">SAY87_004619</name>
</gene>
<organism evidence="7 8">
    <name type="scientific">Trapa incisa</name>
    <dbReference type="NCBI Taxonomy" id="236973"/>
    <lineage>
        <taxon>Eukaryota</taxon>
        <taxon>Viridiplantae</taxon>
        <taxon>Streptophyta</taxon>
        <taxon>Embryophyta</taxon>
        <taxon>Tracheophyta</taxon>
        <taxon>Spermatophyta</taxon>
        <taxon>Magnoliopsida</taxon>
        <taxon>eudicotyledons</taxon>
        <taxon>Gunneridae</taxon>
        <taxon>Pentapetalae</taxon>
        <taxon>rosids</taxon>
        <taxon>malvids</taxon>
        <taxon>Myrtales</taxon>
        <taxon>Lythraceae</taxon>
        <taxon>Trapa</taxon>
    </lineage>
</organism>
<dbReference type="GO" id="GO:0005634">
    <property type="term" value="C:nucleus"/>
    <property type="evidence" value="ECO:0007669"/>
    <property type="project" value="UniProtKB-SubCell"/>
</dbReference>
<evidence type="ECO:0000256" key="1">
    <source>
        <dbReference type="ARBA" id="ARBA00004123"/>
    </source>
</evidence>
<sequence length="88" mass="9214">MAAGSSAAVEVSLVGGHASIKIRSEKKQRQLLELVKGLQRLCLSVLHLNVNTDEGTAVYSLGVKVEDGCKMGSGDEIATAVYQILGSL</sequence>
<evidence type="ECO:0000256" key="3">
    <source>
        <dbReference type="ARBA" id="ARBA00023125"/>
    </source>
</evidence>
<accession>A0AAN7JP40</accession>
<evidence type="ECO:0000259" key="6">
    <source>
        <dbReference type="Pfam" id="PF22754"/>
    </source>
</evidence>
<keyword evidence="5" id="KW-0539">Nucleus</keyword>
<dbReference type="GO" id="GO:0000981">
    <property type="term" value="F:DNA-binding transcription factor activity, RNA polymerase II-specific"/>
    <property type="evidence" value="ECO:0007669"/>
    <property type="project" value="TreeGrafter"/>
</dbReference>
<comment type="caution">
    <text evidence="7">The sequence shown here is derived from an EMBL/GenBank/DDBJ whole genome shotgun (WGS) entry which is preliminary data.</text>
</comment>
<reference evidence="7 8" key="1">
    <citation type="journal article" date="2023" name="Hortic Res">
        <title>Pangenome of water caltrop reveals structural variations and asymmetric subgenome divergence after allopolyploidization.</title>
        <authorList>
            <person name="Zhang X."/>
            <person name="Chen Y."/>
            <person name="Wang L."/>
            <person name="Yuan Y."/>
            <person name="Fang M."/>
            <person name="Shi L."/>
            <person name="Lu R."/>
            <person name="Comes H.P."/>
            <person name="Ma Y."/>
            <person name="Chen Y."/>
            <person name="Huang G."/>
            <person name="Zhou Y."/>
            <person name="Zheng Z."/>
            <person name="Qiu Y."/>
        </authorList>
    </citation>
    <scope>NUCLEOTIDE SEQUENCE [LARGE SCALE GENOMIC DNA]</scope>
    <source>
        <tissue evidence="7">Roots</tissue>
    </source>
</reference>
<comment type="subcellular location">
    <subcellularLocation>
        <location evidence="1">Nucleus</location>
    </subcellularLocation>
</comment>
<keyword evidence="8" id="KW-1185">Reference proteome</keyword>
<proteinExistence type="predicted"/>
<evidence type="ECO:0000313" key="8">
    <source>
        <dbReference type="Proteomes" id="UP001345219"/>
    </source>
</evidence>
<protein>
    <recommendedName>
        <fullName evidence="6">Plant bHLH transcription factor ACT-like domain-containing protein</fullName>
    </recommendedName>
</protein>
<evidence type="ECO:0000256" key="5">
    <source>
        <dbReference type="ARBA" id="ARBA00023242"/>
    </source>
</evidence>
<dbReference type="GO" id="GO:0000978">
    <property type="term" value="F:RNA polymerase II cis-regulatory region sequence-specific DNA binding"/>
    <property type="evidence" value="ECO:0007669"/>
    <property type="project" value="TreeGrafter"/>
</dbReference>
<evidence type="ECO:0000256" key="2">
    <source>
        <dbReference type="ARBA" id="ARBA00023015"/>
    </source>
</evidence>
<feature type="domain" description="Plant bHLH transcription factor ACT-like" evidence="6">
    <location>
        <begin position="9"/>
        <end position="84"/>
    </location>
</feature>
<keyword evidence="2" id="KW-0805">Transcription regulation</keyword>
<dbReference type="InterPro" id="IPR054502">
    <property type="entry name" value="bHLH-TF_ACT-like_plant"/>
</dbReference>
<dbReference type="Proteomes" id="UP001345219">
    <property type="component" value="Chromosome 4"/>
</dbReference>